<gene>
    <name evidence="3" type="ORF">OQI_06340</name>
</gene>
<protein>
    <recommendedName>
        <fullName evidence="2">Peptidase C14 caspase domain-containing protein</fullName>
    </recommendedName>
</protein>
<feature type="domain" description="Peptidase C14 caspase" evidence="2">
    <location>
        <begin position="14"/>
        <end position="135"/>
    </location>
</feature>
<dbReference type="InterPro" id="IPR011600">
    <property type="entry name" value="Pept_C14_caspase"/>
</dbReference>
<feature type="region of interest" description="Disordered" evidence="1">
    <location>
        <begin position="138"/>
        <end position="183"/>
    </location>
</feature>
<accession>A0ABX3YQD6</accession>
<reference evidence="3 4" key="1">
    <citation type="submission" date="2016-12" db="EMBL/GenBank/DDBJ databases">
        <title>Genome Mining:The Detection of Biosynthetic Gene Clusters to Aid in the Expression of Curamycin A produced by Streptomyces sp. strain CZA14.</title>
        <authorList>
            <person name="Durrell K.A."/>
            <person name="Kirby B.M."/>
            <person name="Khan W."/>
            <person name="Mthethwa T."/>
            <person name="Le Roes-Hill M."/>
        </authorList>
    </citation>
    <scope>NUCLEOTIDE SEQUENCE [LARGE SCALE GENOMIC DNA]</scope>
    <source>
        <strain evidence="3 4">CZA14</strain>
    </source>
</reference>
<evidence type="ECO:0000256" key="1">
    <source>
        <dbReference type="SAM" id="MobiDB-lite"/>
    </source>
</evidence>
<dbReference type="EMBL" id="MRYD01000020">
    <property type="protein sequence ID" value="OSZ61227.1"/>
    <property type="molecule type" value="Genomic_DNA"/>
</dbReference>
<evidence type="ECO:0000313" key="4">
    <source>
        <dbReference type="Proteomes" id="UP000194266"/>
    </source>
</evidence>
<name>A0ABX3YQD6_9ACTN</name>
<organism evidence="3 4">
    <name type="scientific">Streptomyces pharetrae CZA14</name>
    <dbReference type="NCBI Taxonomy" id="1144883"/>
    <lineage>
        <taxon>Bacteria</taxon>
        <taxon>Bacillati</taxon>
        <taxon>Actinomycetota</taxon>
        <taxon>Actinomycetes</taxon>
        <taxon>Kitasatosporales</taxon>
        <taxon>Streptomycetaceae</taxon>
        <taxon>Streptomyces</taxon>
    </lineage>
</organism>
<feature type="compositionally biased region" description="Pro residues" evidence="1">
    <location>
        <begin position="165"/>
        <end position="174"/>
    </location>
</feature>
<evidence type="ECO:0000313" key="3">
    <source>
        <dbReference type="EMBL" id="OSZ61227.1"/>
    </source>
</evidence>
<dbReference type="Gene3D" id="3.40.50.1460">
    <property type="match status" value="1"/>
</dbReference>
<dbReference type="Pfam" id="PF00656">
    <property type="entry name" value="Peptidase_C14"/>
    <property type="match status" value="1"/>
</dbReference>
<evidence type="ECO:0000259" key="2">
    <source>
        <dbReference type="Pfam" id="PF00656"/>
    </source>
</evidence>
<dbReference type="Proteomes" id="UP000194266">
    <property type="component" value="Unassembled WGS sequence"/>
</dbReference>
<proteinExistence type="predicted"/>
<comment type="caution">
    <text evidence="3">The sequence shown here is derived from an EMBL/GenBank/DDBJ whole genome shotgun (WGS) entry which is preliminary data.</text>
</comment>
<sequence>MVVGTGRHPGDRLHDLPAAVPSAQALAETLRTHCGMGDRVRVLTDPASPSEVLEALAEAADRAAPTEERPESGIVVFCFVGHGLRGPGGRLYLATAATKSLTDTAHAVPYAEIERYLGDAAADPVLILDCCFAGNAREPDRAPARTRSARPVPRAAICSDRPSATPSPTPPWAPSTPCSPAIC</sequence>
<keyword evidence="4" id="KW-1185">Reference proteome</keyword>